<name>A0AAV7TPW4_PLEWA</name>
<dbReference type="Proteomes" id="UP001066276">
    <property type="component" value="Chromosome 3_2"/>
</dbReference>
<organism evidence="2 3">
    <name type="scientific">Pleurodeles waltl</name>
    <name type="common">Iberian ribbed newt</name>
    <dbReference type="NCBI Taxonomy" id="8319"/>
    <lineage>
        <taxon>Eukaryota</taxon>
        <taxon>Metazoa</taxon>
        <taxon>Chordata</taxon>
        <taxon>Craniata</taxon>
        <taxon>Vertebrata</taxon>
        <taxon>Euteleostomi</taxon>
        <taxon>Amphibia</taxon>
        <taxon>Batrachia</taxon>
        <taxon>Caudata</taxon>
        <taxon>Salamandroidea</taxon>
        <taxon>Salamandridae</taxon>
        <taxon>Pleurodelinae</taxon>
        <taxon>Pleurodeles</taxon>
    </lineage>
</organism>
<comment type="caution">
    <text evidence="2">The sequence shown here is derived from an EMBL/GenBank/DDBJ whole genome shotgun (WGS) entry which is preliminary data.</text>
</comment>
<evidence type="ECO:0000313" key="2">
    <source>
        <dbReference type="EMBL" id="KAJ1178490.1"/>
    </source>
</evidence>
<reference evidence="2" key="1">
    <citation type="journal article" date="2022" name="bioRxiv">
        <title>Sequencing and chromosome-scale assembly of the giantPleurodeles waltlgenome.</title>
        <authorList>
            <person name="Brown T."/>
            <person name="Elewa A."/>
            <person name="Iarovenko S."/>
            <person name="Subramanian E."/>
            <person name="Araus A.J."/>
            <person name="Petzold A."/>
            <person name="Susuki M."/>
            <person name="Suzuki K.-i.T."/>
            <person name="Hayashi T."/>
            <person name="Toyoda A."/>
            <person name="Oliveira C."/>
            <person name="Osipova E."/>
            <person name="Leigh N.D."/>
            <person name="Simon A."/>
            <person name="Yun M.H."/>
        </authorList>
    </citation>
    <scope>NUCLEOTIDE SEQUENCE</scope>
    <source>
        <strain evidence="2">20211129_DDA</strain>
        <tissue evidence="2">Liver</tissue>
    </source>
</reference>
<proteinExistence type="predicted"/>
<sequence>MSHRLPELRSVKAASTSPKGGTVRTTSRRRYWRLRMPSLRPAKLSQDENQCFTVQLHTASLAYCCSREVWELRATMEILTLAWEPCATPYNTLIVGELPSERALIGE</sequence>
<dbReference type="EMBL" id="JANPWB010000006">
    <property type="protein sequence ID" value="KAJ1178490.1"/>
    <property type="molecule type" value="Genomic_DNA"/>
</dbReference>
<feature type="region of interest" description="Disordered" evidence="1">
    <location>
        <begin position="1"/>
        <end position="25"/>
    </location>
</feature>
<keyword evidence="3" id="KW-1185">Reference proteome</keyword>
<feature type="compositionally biased region" description="Basic and acidic residues" evidence="1">
    <location>
        <begin position="1"/>
        <end position="10"/>
    </location>
</feature>
<evidence type="ECO:0000313" key="3">
    <source>
        <dbReference type="Proteomes" id="UP001066276"/>
    </source>
</evidence>
<gene>
    <name evidence="2" type="ORF">NDU88_003736</name>
</gene>
<protein>
    <submittedName>
        <fullName evidence="2">Uncharacterized protein</fullName>
    </submittedName>
</protein>
<accession>A0AAV7TPW4</accession>
<dbReference type="AlphaFoldDB" id="A0AAV7TPW4"/>
<evidence type="ECO:0000256" key="1">
    <source>
        <dbReference type="SAM" id="MobiDB-lite"/>
    </source>
</evidence>